<sequence>MQLLHLLVAIPAAAAILAGQKCRSTPSDASWPSTTEWASLNASIDGRLLRTVPAASSCYHGNPFGSTIDCQDVSAGWGSGTWHSLQPESVDYPLYANNSCLPEQASGYSAERGCTIGGLAQYIVNATAEEHIATAMKWASEHNIRITVKGTGHDLNARSTGAYSLAIWTHQFRSIVRNQEWSAANNSNTEDVFIVGSGQQWGNVLNAALAQGRVVTTGQDPSVGLGGYIQGGGHGPLASTHGLASNQVLQMTVVTTTGEILTANDFQNQDLFWALRGGGPGQYGVVTEYVIKHFPAPANVVTASFSLVPASNSNSSNQLSWEAAAAFLSELPDLMDAGLAGAATIATGVSATKFFPTSNLQVPFTGAALNQVFWAFNTSAEAVEALVQPVAKKLQARYNKDNSTLSISLSAGSPSNYSSFFSSISGDKSAGAESLTTSRLLGRHELNDTPHEKVVSHLRTVLRGKNETAGSFTTIGLSGGPGIISAPEERWGALLPAWRSAYLHVIATGASMDSVESGSPKAALQAAAEWYEEVKEPMWREWSPNSGAYLNEGNPYTSDFQKAFYGETYEKLVAIKRKYDPTETLYILSDVGSENWDYDLDTGKLCRV</sequence>
<evidence type="ECO:0000256" key="3">
    <source>
        <dbReference type="ARBA" id="ARBA00022630"/>
    </source>
</evidence>
<comment type="caution">
    <text evidence="8">The sequence shown here is derived from an EMBL/GenBank/DDBJ whole genome shotgun (WGS) entry which is preliminary data.</text>
</comment>
<dbReference type="PANTHER" id="PTHR42973">
    <property type="entry name" value="BINDING OXIDOREDUCTASE, PUTATIVE (AFU_ORTHOLOGUE AFUA_1G17690)-RELATED"/>
    <property type="match status" value="1"/>
</dbReference>
<dbReference type="InterPro" id="IPR036318">
    <property type="entry name" value="FAD-bd_PCMH-like_sf"/>
</dbReference>
<dbReference type="InterPro" id="IPR006094">
    <property type="entry name" value="Oxid_FAD_bind_N"/>
</dbReference>
<evidence type="ECO:0000256" key="1">
    <source>
        <dbReference type="ARBA" id="ARBA00001974"/>
    </source>
</evidence>
<dbReference type="PANTHER" id="PTHR42973:SF39">
    <property type="entry name" value="FAD-BINDING PCMH-TYPE DOMAIN-CONTAINING PROTEIN"/>
    <property type="match status" value="1"/>
</dbReference>
<dbReference type="Gene3D" id="3.40.462.20">
    <property type="match status" value="1"/>
</dbReference>
<dbReference type="InterPro" id="IPR012951">
    <property type="entry name" value="BBE"/>
</dbReference>
<evidence type="ECO:0000259" key="7">
    <source>
        <dbReference type="PROSITE" id="PS51387"/>
    </source>
</evidence>
<evidence type="ECO:0000256" key="6">
    <source>
        <dbReference type="SAM" id="SignalP"/>
    </source>
</evidence>
<dbReference type="EMBL" id="JBAWTH010000069">
    <property type="protein sequence ID" value="KAL2280100.1"/>
    <property type="molecule type" value="Genomic_DNA"/>
</dbReference>
<keyword evidence="4" id="KW-0274">FAD</keyword>
<evidence type="ECO:0000313" key="8">
    <source>
        <dbReference type="EMBL" id="KAL2280100.1"/>
    </source>
</evidence>
<dbReference type="InterPro" id="IPR016166">
    <property type="entry name" value="FAD-bd_PCMH"/>
</dbReference>
<dbReference type="Pfam" id="PF08031">
    <property type="entry name" value="BBE"/>
    <property type="match status" value="1"/>
</dbReference>
<dbReference type="InterPro" id="IPR050416">
    <property type="entry name" value="FAD-linked_Oxidoreductase"/>
</dbReference>
<dbReference type="SUPFAM" id="SSF56176">
    <property type="entry name" value="FAD-binding/transporter-associated domain-like"/>
    <property type="match status" value="1"/>
</dbReference>
<comment type="similarity">
    <text evidence="2">Belongs to the oxygen-dependent FAD-linked oxidoreductase family.</text>
</comment>
<feature type="chain" id="PRO_5046033758" description="FAD-binding PCMH-type domain-containing protein" evidence="6">
    <location>
        <begin position="16"/>
        <end position="608"/>
    </location>
</feature>
<dbReference type="Proteomes" id="UP001600888">
    <property type="component" value="Unassembled WGS sequence"/>
</dbReference>
<evidence type="ECO:0000256" key="4">
    <source>
        <dbReference type="ARBA" id="ARBA00022827"/>
    </source>
</evidence>
<keyword evidence="6" id="KW-0732">Signal</keyword>
<organism evidence="8 9">
    <name type="scientific">Diaporthe vaccinii</name>
    <dbReference type="NCBI Taxonomy" id="105482"/>
    <lineage>
        <taxon>Eukaryota</taxon>
        <taxon>Fungi</taxon>
        <taxon>Dikarya</taxon>
        <taxon>Ascomycota</taxon>
        <taxon>Pezizomycotina</taxon>
        <taxon>Sordariomycetes</taxon>
        <taxon>Sordariomycetidae</taxon>
        <taxon>Diaporthales</taxon>
        <taxon>Diaporthaceae</taxon>
        <taxon>Diaporthe</taxon>
        <taxon>Diaporthe eres species complex</taxon>
    </lineage>
</organism>
<comment type="cofactor">
    <cofactor evidence="1">
        <name>FAD</name>
        <dbReference type="ChEBI" id="CHEBI:57692"/>
    </cofactor>
</comment>
<name>A0ABR4ECC7_9PEZI</name>
<dbReference type="Pfam" id="PF01565">
    <property type="entry name" value="FAD_binding_4"/>
    <property type="match status" value="1"/>
</dbReference>
<keyword evidence="9" id="KW-1185">Reference proteome</keyword>
<protein>
    <recommendedName>
        <fullName evidence="7">FAD-binding PCMH-type domain-containing protein</fullName>
    </recommendedName>
</protein>
<evidence type="ECO:0000256" key="5">
    <source>
        <dbReference type="ARBA" id="ARBA00023002"/>
    </source>
</evidence>
<feature type="signal peptide" evidence="6">
    <location>
        <begin position="1"/>
        <end position="15"/>
    </location>
</feature>
<evidence type="ECO:0000313" key="9">
    <source>
        <dbReference type="Proteomes" id="UP001600888"/>
    </source>
</evidence>
<dbReference type="Gene3D" id="3.30.465.10">
    <property type="match status" value="1"/>
</dbReference>
<evidence type="ECO:0000256" key="2">
    <source>
        <dbReference type="ARBA" id="ARBA00005466"/>
    </source>
</evidence>
<keyword evidence="5" id="KW-0560">Oxidoreductase</keyword>
<feature type="domain" description="FAD-binding PCMH-type" evidence="7">
    <location>
        <begin position="116"/>
        <end position="296"/>
    </location>
</feature>
<gene>
    <name evidence="8" type="ORF">FJTKL_12722</name>
</gene>
<accession>A0ABR4ECC7</accession>
<dbReference type="InterPro" id="IPR016169">
    <property type="entry name" value="FAD-bd_PCMH_sub2"/>
</dbReference>
<keyword evidence="3" id="KW-0285">Flavoprotein</keyword>
<proteinExistence type="inferred from homology"/>
<dbReference type="PROSITE" id="PS51387">
    <property type="entry name" value="FAD_PCMH"/>
    <property type="match status" value="1"/>
</dbReference>
<reference evidence="8 9" key="1">
    <citation type="submission" date="2024-03" db="EMBL/GenBank/DDBJ databases">
        <title>A high-quality draft genome sequence of Diaporthe vaccinii, a causative agent of upright dieback and viscid rot disease in cranberry plants.</title>
        <authorList>
            <person name="Sarrasin M."/>
            <person name="Lang B.F."/>
            <person name="Burger G."/>
        </authorList>
    </citation>
    <scope>NUCLEOTIDE SEQUENCE [LARGE SCALE GENOMIC DNA]</scope>
    <source>
        <strain evidence="8 9">IS7</strain>
    </source>
</reference>